<keyword evidence="2" id="KW-1185">Reference proteome</keyword>
<reference evidence="1 2" key="1">
    <citation type="submission" date="2015-11" db="EMBL/GenBank/DDBJ databases">
        <authorList>
            <person name="Lin W."/>
        </authorList>
    </citation>
    <scope>NUCLEOTIDE SEQUENCE [LARGE SCALE GENOMIC DNA]</scope>
    <source>
        <strain evidence="1 2">HCH-1</strain>
    </source>
</reference>
<dbReference type="Gene3D" id="3.30.420.240">
    <property type="match status" value="1"/>
</dbReference>
<protein>
    <submittedName>
        <fullName evidence="1">Large terminase protein</fullName>
    </submittedName>
</protein>
<proteinExistence type="predicted"/>
<sequence>MTQTLWPSGRAVFDNVKVMALMESAQEPDKGRYEIAASTGTTVPNAAGRLQIWENSWPGHSYVIGADVAEGLEHGDYSAAVVIHHITGKQVAQWHGHCDPDIFARVLYHLGMMYNTAYLVPERNNHGMAVVMSLTKTLLYPLAKIWTERHIEPPNRPLPRYGWLTTTASKPALIDNLIMEFRDDTHGLVSREIFLEMLTYVQDSQGRFGAQQGRHDDLIMAAAIAKYTRTKITLPASAGKPYTAPVNNIEAHF</sequence>
<comment type="caution">
    <text evidence="1">The sequence shown here is derived from an EMBL/GenBank/DDBJ whole genome shotgun (WGS) entry which is preliminary data.</text>
</comment>
<dbReference type="Proteomes" id="UP000060487">
    <property type="component" value="Unassembled WGS sequence"/>
</dbReference>
<evidence type="ECO:0000313" key="2">
    <source>
        <dbReference type="Proteomes" id="UP000060487"/>
    </source>
</evidence>
<evidence type="ECO:0000313" key="1">
    <source>
        <dbReference type="EMBL" id="KWT73784.1"/>
    </source>
</evidence>
<gene>
    <name evidence="1" type="ORF">ASN18_3366</name>
</gene>
<accession>A0ABR5SCK3</accession>
<name>A0ABR5SCK3_9BACT</name>
<organism evidence="1 2">
    <name type="scientific">Candidatus Magnetominusculus xianensis</name>
    <dbReference type="NCBI Taxonomy" id="1748249"/>
    <lineage>
        <taxon>Bacteria</taxon>
        <taxon>Pseudomonadati</taxon>
        <taxon>Nitrospirota</taxon>
        <taxon>Nitrospiria</taxon>
        <taxon>Nitrospirales</taxon>
        <taxon>Nitrospiraceae</taxon>
        <taxon>Candidatus Magnetominusculus</taxon>
    </lineage>
</organism>
<dbReference type="EMBL" id="LNQR01000150">
    <property type="protein sequence ID" value="KWT73784.1"/>
    <property type="molecule type" value="Genomic_DNA"/>
</dbReference>